<dbReference type="Pfam" id="PF20693">
    <property type="entry name" value="YobI-ATPase"/>
    <property type="match status" value="1"/>
</dbReference>
<organism evidence="4 5">
    <name type="scientific">Sphingobacterium populi</name>
    <dbReference type="NCBI Taxonomy" id="1812824"/>
    <lineage>
        <taxon>Bacteria</taxon>
        <taxon>Pseudomonadati</taxon>
        <taxon>Bacteroidota</taxon>
        <taxon>Sphingobacteriia</taxon>
        <taxon>Sphingobacteriales</taxon>
        <taxon>Sphingobacteriaceae</taxon>
        <taxon>Sphingobacterium</taxon>
    </lineage>
</organism>
<dbReference type="InterPro" id="IPR048428">
    <property type="entry name" value="YobI-NTPase"/>
</dbReference>
<dbReference type="InterPro" id="IPR027417">
    <property type="entry name" value="P-loop_NTPase"/>
</dbReference>
<dbReference type="RefSeq" id="WP_066756459.1">
    <property type="nucleotide sequence ID" value="NZ_JBHUMB010000006.1"/>
</dbReference>
<evidence type="ECO:0000313" key="4">
    <source>
        <dbReference type="EMBL" id="MFD2743147.1"/>
    </source>
</evidence>
<feature type="transmembrane region" description="Helical" evidence="2">
    <location>
        <begin position="134"/>
        <end position="153"/>
    </location>
</feature>
<evidence type="ECO:0000256" key="1">
    <source>
        <dbReference type="SAM" id="Coils"/>
    </source>
</evidence>
<feature type="coiled-coil region" evidence="1">
    <location>
        <begin position="513"/>
        <end position="540"/>
    </location>
</feature>
<feature type="domain" description="YobI-like P-loop NTPase" evidence="3">
    <location>
        <begin position="42"/>
        <end position="396"/>
    </location>
</feature>
<reference evidence="5" key="1">
    <citation type="journal article" date="2019" name="Int. J. Syst. Evol. Microbiol.">
        <title>The Global Catalogue of Microorganisms (GCM) 10K type strain sequencing project: providing services to taxonomists for standard genome sequencing and annotation.</title>
        <authorList>
            <consortium name="The Broad Institute Genomics Platform"/>
            <consortium name="The Broad Institute Genome Sequencing Center for Infectious Disease"/>
            <person name="Wu L."/>
            <person name="Ma J."/>
        </authorList>
    </citation>
    <scope>NUCLEOTIDE SEQUENCE [LARGE SCALE GENOMIC DNA]</scope>
    <source>
        <strain evidence="5">KCTC 42247</strain>
    </source>
</reference>
<evidence type="ECO:0000259" key="3">
    <source>
        <dbReference type="Pfam" id="PF20693"/>
    </source>
</evidence>
<gene>
    <name evidence="4" type="ORF">ACFSQ6_07030</name>
</gene>
<name>A0ABW5UBD9_9SPHI</name>
<feature type="transmembrane region" description="Helical" evidence="2">
    <location>
        <begin position="173"/>
        <end position="200"/>
    </location>
</feature>
<protein>
    <recommendedName>
        <fullName evidence="3">YobI-like P-loop NTPase domain-containing protein</fullName>
    </recommendedName>
</protein>
<accession>A0ABW5UBD9</accession>
<keyword evidence="2" id="KW-0472">Membrane</keyword>
<comment type="caution">
    <text evidence="4">The sequence shown here is derived from an EMBL/GenBank/DDBJ whole genome shotgun (WGS) entry which is preliminary data.</text>
</comment>
<sequence>MMDFINRLLKNLKSGKQEDKIIEEDKLFPLSAIDNAENIDFYQKFLDQAIVSKQKNKIKNIALSGIYGAGKSTIIDTYLKNRPNLIPLRISISNFNGTPEINQIEQEILNQIFYQNSFETLAQDFKNFKPINKWYILFISTLFLIYLISIFIITEVKKTFVIESISNTIQEKFIPYIYFTSITIATLGSIIIIYHLIIFLKKRSISKIGFQGHQLEIKDTNNSILNRNLNEITYFFNNNNYDLVIFEDLDRLNQTEIFDILRNLNFIINSTPDRKNNFVIFLYAIREDIFKPEERVKFFELIIPVKPYSNINNSRQRLVEWNENLKLNLSKKTINSISPFLTDTRLIKNIINEFLILKNGISNSVSDKENKIFALAFYKNLNPGDFNLLAKRTGLLNFILSLKSTIIDSLVENYEESLNKKQKDIEDFKLKGFYSLKEYRQSILFEHFLENGIALQQNFVNRKNKQPIKTDEIISETFLYLLSEGNILGNSFPVVKISNEIIQDYELAKKILNENSQKVISDLTLEMNELNAEINKIRTRTFSELLKTQQLDCTHLIHIKIDETTKDNEPKYTSDEINLCIYLLREGLINEFYREYLTNYNVNNDNEFRISLLTHSDTNQFLSLNDPKDLIAEIDLEHFGSIYILNASIINYLLSNEKLYSRQLNLMASVFDDKQWKKTSPFVYNYLENQENEVGLFLNYLLYNNTNLYEEIIRNKNLKSIKQTVLNSCRRETFEKLTSSDVFNNEFNSDTIFKESAINKSQLEILHEVVEFKLKNVDESFSPTFLETIKTISAYEININNIRGFLGHRIDEYEFHNSNYEFIKQNDQQIFNHITKYIDTYICEVFTKLDSKQMFNNEHNFIELINSTENNIDEILAQSEIRISDINLISSISKAEKIILANKVIPTLKQLYYLYFNSESFEDLSCEFINQNMESIKDLTIELIKSKDENKNEILNIILNSNELNIASYQKFLTNRTIKSLQLSQIIDHSKIEDVDKLKLLIRKNLIPYSIENIENLLRKKDELLIFYLEKNHKKIIIQGKLDSLFEKINDENLVFKILESTIPNNFKQTFFIDYFETYNIQGSKLMNKIITMLINAETNEHRVDQVFEIIKYKVGFIYLRIELIMKYWNHLSKQNIVDGFNSFNDDYARIVDNLVKKGSVDNNIHNSKLINFLDSKNFLKIRSTINRITWTKNKNTIKF</sequence>
<dbReference type="EMBL" id="JBHUMB010000006">
    <property type="protein sequence ID" value="MFD2743147.1"/>
    <property type="molecule type" value="Genomic_DNA"/>
</dbReference>
<evidence type="ECO:0000256" key="2">
    <source>
        <dbReference type="SAM" id="Phobius"/>
    </source>
</evidence>
<keyword evidence="2" id="KW-0812">Transmembrane</keyword>
<dbReference type="Proteomes" id="UP001597418">
    <property type="component" value="Unassembled WGS sequence"/>
</dbReference>
<keyword evidence="1" id="KW-0175">Coiled coil</keyword>
<keyword evidence="2" id="KW-1133">Transmembrane helix</keyword>
<evidence type="ECO:0000313" key="5">
    <source>
        <dbReference type="Proteomes" id="UP001597418"/>
    </source>
</evidence>
<dbReference type="SUPFAM" id="SSF52540">
    <property type="entry name" value="P-loop containing nucleoside triphosphate hydrolases"/>
    <property type="match status" value="1"/>
</dbReference>
<keyword evidence="5" id="KW-1185">Reference proteome</keyword>
<proteinExistence type="predicted"/>